<proteinExistence type="predicted"/>
<dbReference type="Proteomes" id="UP000663864">
    <property type="component" value="Unassembled WGS sequence"/>
</dbReference>
<sequence>MVVGANLEAYPQYTTVLIPSSSGEHEQLESGYNSSMSTSNPESLPKVKRSTTGQQSKHVETQSRASVSTRQSISAHHQNTSINHNRCLRTPSKYQEESTDYSDDWETDYSDDFTSDSENSWKPIPQKASEFVNVSTQKECRIEGIKNKKEDPIYKNLSTQKDSKDHLKTNSSSDTLSLIPLDSNAFEPAFCRQRQVAIDNMDYRRAVKSWKAKNARDIIKLILELSSATGHPLPIRLIICSPHDCNGLILNIAIRHPWDSASSTTRRASSTYN</sequence>
<protein>
    <submittedName>
        <fullName evidence="2">Uncharacterized protein</fullName>
    </submittedName>
</protein>
<accession>A0A815L6T7</accession>
<gene>
    <name evidence="3" type="ORF">JBS370_LOCUS28696</name>
    <name evidence="2" type="ORF">ZHD862_LOCUS33094</name>
</gene>
<dbReference type="AlphaFoldDB" id="A0A815L6T7"/>
<dbReference type="Proteomes" id="UP000663836">
    <property type="component" value="Unassembled WGS sequence"/>
</dbReference>
<evidence type="ECO:0000313" key="3">
    <source>
        <dbReference type="EMBL" id="CAF4044651.1"/>
    </source>
</evidence>
<evidence type="ECO:0000313" key="2">
    <source>
        <dbReference type="EMBL" id="CAF1400304.1"/>
    </source>
</evidence>
<name>A0A815L6T7_9BILA</name>
<evidence type="ECO:0000313" key="4">
    <source>
        <dbReference type="Proteomes" id="UP000663864"/>
    </source>
</evidence>
<feature type="region of interest" description="Disordered" evidence="1">
    <location>
        <begin position="21"/>
        <end position="104"/>
    </location>
</feature>
<dbReference type="EMBL" id="CAJOBD010005857">
    <property type="protein sequence ID" value="CAF4044651.1"/>
    <property type="molecule type" value="Genomic_DNA"/>
</dbReference>
<feature type="compositionally biased region" description="Polar residues" evidence="1">
    <location>
        <begin position="50"/>
        <end position="84"/>
    </location>
</feature>
<organism evidence="2 4">
    <name type="scientific">Rotaria sordida</name>
    <dbReference type="NCBI Taxonomy" id="392033"/>
    <lineage>
        <taxon>Eukaryota</taxon>
        <taxon>Metazoa</taxon>
        <taxon>Spiralia</taxon>
        <taxon>Gnathifera</taxon>
        <taxon>Rotifera</taxon>
        <taxon>Eurotatoria</taxon>
        <taxon>Bdelloidea</taxon>
        <taxon>Philodinida</taxon>
        <taxon>Philodinidae</taxon>
        <taxon>Rotaria</taxon>
    </lineage>
</organism>
<evidence type="ECO:0000256" key="1">
    <source>
        <dbReference type="SAM" id="MobiDB-lite"/>
    </source>
</evidence>
<reference evidence="2" key="1">
    <citation type="submission" date="2021-02" db="EMBL/GenBank/DDBJ databases">
        <authorList>
            <person name="Nowell W R."/>
        </authorList>
    </citation>
    <scope>NUCLEOTIDE SEQUENCE</scope>
</reference>
<feature type="compositionally biased region" description="Polar residues" evidence="1">
    <location>
        <begin position="30"/>
        <end position="42"/>
    </location>
</feature>
<dbReference type="EMBL" id="CAJNOT010003797">
    <property type="protein sequence ID" value="CAF1400304.1"/>
    <property type="molecule type" value="Genomic_DNA"/>
</dbReference>
<comment type="caution">
    <text evidence="2">The sequence shown here is derived from an EMBL/GenBank/DDBJ whole genome shotgun (WGS) entry which is preliminary data.</text>
</comment>